<feature type="domain" description="BLUF" evidence="1">
    <location>
        <begin position="5"/>
        <end position="96"/>
    </location>
</feature>
<dbReference type="PROSITE" id="PS50925">
    <property type="entry name" value="BLUF"/>
    <property type="match status" value="1"/>
</dbReference>
<name>A0ABX1GUA9_9FLAO</name>
<gene>
    <name evidence="2" type="ORF">HCU67_16215</name>
</gene>
<dbReference type="Gene3D" id="3.30.70.100">
    <property type="match status" value="1"/>
</dbReference>
<dbReference type="Proteomes" id="UP000718451">
    <property type="component" value="Unassembled WGS sequence"/>
</dbReference>
<dbReference type="RefSeq" id="WP_168553711.1">
    <property type="nucleotide sequence ID" value="NZ_JAAWWL010000003.1"/>
</dbReference>
<evidence type="ECO:0000313" key="3">
    <source>
        <dbReference type="Proteomes" id="UP000718451"/>
    </source>
</evidence>
<reference evidence="2 3" key="1">
    <citation type="submission" date="2020-04" db="EMBL/GenBank/DDBJ databases">
        <authorList>
            <person name="Yoon J."/>
        </authorList>
    </citation>
    <scope>NUCLEOTIDE SEQUENCE [LARGE SCALE GENOMIC DNA]</scope>
    <source>
        <strain evidence="2 3">DJ-13</strain>
    </source>
</reference>
<dbReference type="SMART" id="SM01034">
    <property type="entry name" value="BLUF"/>
    <property type="match status" value="1"/>
</dbReference>
<dbReference type="InterPro" id="IPR036046">
    <property type="entry name" value="Acylphosphatase-like_dom_sf"/>
</dbReference>
<dbReference type="SUPFAM" id="SSF54975">
    <property type="entry name" value="Acylphosphatase/BLUF domain-like"/>
    <property type="match status" value="1"/>
</dbReference>
<sequence length="163" mass="18951">MNGSIESFLYLSKSKYGLCTKELDLFAQQFSSQNRLFGITGFLYYNNGYFIQYFEGSSKAVLQLKQNIQLDSRHVVKIWLNDREKKNRRFPDWSMNNLNDILKKTNSLNNTLNVLYSILLLSMQNVTNSGKKIDGITQRQLFEKVDDLASLANEMNLNERLTN</sequence>
<organism evidence="2 3">
    <name type="scientific">Croceivirga thetidis</name>
    <dbReference type="NCBI Taxonomy" id="2721623"/>
    <lineage>
        <taxon>Bacteria</taxon>
        <taxon>Pseudomonadati</taxon>
        <taxon>Bacteroidota</taxon>
        <taxon>Flavobacteriia</taxon>
        <taxon>Flavobacteriales</taxon>
        <taxon>Flavobacteriaceae</taxon>
        <taxon>Croceivirga</taxon>
    </lineage>
</organism>
<dbReference type="EMBL" id="JAAWWL010000003">
    <property type="protein sequence ID" value="NKI33496.1"/>
    <property type="molecule type" value="Genomic_DNA"/>
</dbReference>
<dbReference type="InterPro" id="IPR007024">
    <property type="entry name" value="BLUF_domain"/>
</dbReference>
<accession>A0ABX1GUA9</accession>
<evidence type="ECO:0000259" key="1">
    <source>
        <dbReference type="PROSITE" id="PS50925"/>
    </source>
</evidence>
<protein>
    <submittedName>
        <fullName evidence="2">BLUF domain-containing protein</fullName>
    </submittedName>
</protein>
<comment type="caution">
    <text evidence="2">The sequence shown here is derived from an EMBL/GenBank/DDBJ whole genome shotgun (WGS) entry which is preliminary data.</text>
</comment>
<evidence type="ECO:0000313" key="2">
    <source>
        <dbReference type="EMBL" id="NKI33496.1"/>
    </source>
</evidence>
<proteinExistence type="predicted"/>
<dbReference type="Pfam" id="PF04940">
    <property type="entry name" value="BLUF"/>
    <property type="match status" value="1"/>
</dbReference>
<keyword evidence="3" id="KW-1185">Reference proteome</keyword>